<reference evidence="4 5" key="1">
    <citation type="submission" date="2016-11" db="EMBL/GenBank/DDBJ databases">
        <authorList>
            <person name="Jaros S."/>
            <person name="Januszkiewicz K."/>
            <person name="Wedrychowicz H."/>
        </authorList>
    </citation>
    <scope>NUCLEOTIDE SEQUENCE [LARGE SCALE GENOMIC DNA]</scope>
    <source>
        <strain evidence="4 5">DSM 10502</strain>
    </source>
</reference>
<evidence type="ECO:0000256" key="1">
    <source>
        <dbReference type="ARBA" id="ARBA00038283"/>
    </source>
</evidence>
<proteinExistence type="inferred from homology"/>
<dbReference type="Pfam" id="PF01051">
    <property type="entry name" value="Rep3_N"/>
    <property type="match status" value="1"/>
</dbReference>
<dbReference type="Pfam" id="PF21205">
    <property type="entry name" value="Rep3_C"/>
    <property type="match status" value="1"/>
</dbReference>
<dbReference type="OrthoDB" id="1661155at2"/>
<dbReference type="GO" id="GO:0006270">
    <property type="term" value="P:DNA replication initiation"/>
    <property type="evidence" value="ECO:0007669"/>
    <property type="project" value="InterPro"/>
</dbReference>
<feature type="compositionally biased region" description="Basic and acidic residues" evidence="2">
    <location>
        <begin position="306"/>
        <end position="315"/>
    </location>
</feature>
<dbReference type="InterPro" id="IPR000525">
    <property type="entry name" value="Initiator_Rep_WH1"/>
</dbReference>
<gene>
    <name evidence="4" type="ORF">SAMN02745190_01960</name>
</gene>
<dbReference type="InterPro" id="IPR036390">
    <property type="entry name" value="WH_DNA-bd_sf"/>
</dbReference>
<evidence type="ECO:0000313" key="4">
    <source>
        <dbReference type="EMBL" id="SHF14205.1"/>
    </source>
</evidence>
<evidence type="ECO:0000259" key="3">
    <source>
        <dbReference type="Pfam" id="PF01051"/>
    </source>
</evidence>
<dbReference type="EMBL" id="FQUG01000007">
    <property type="protein sequence ID" value="SHF14205.1"/>
    <property type="molecule type" value="Genomic_DNA"/>
</dbReference>
<organism evidence="4 5">
    <name type="scientific">Schwartzia succinivorans DSM 10502</name>
    <dbReference type="NCBI Taxonomy" id="1123243"/>
    <lineage>
        <taxon>Bacteria</taxon>
        <taxon>Bacillati</taxon>
        <taxon>Bacillota</taxon>
        <taxon>Negativicutes</taxon>
        <taxon>Selenomonadales</taxon>
        <taxon>Selenomonadaceae</taxon>
        <taxon>Schwartzia</taxon>
    </lineage>
</organism>
<keyword evidence="5" id="KW-1185">Reference proteome</keyword>
<feature type="region of interest" description="Disordered" evidence="2">
    <location>
        <begin position="279"/>
        <end position="336"/>
    </location>
</feature>
<dbReference type="InterPro" id="IPR036388">
    <property type="entry name" value="WH-like_DNA-bd_sf"/>
</dbReference>
<dbReference type="Proteomes" id="UP000184404">
    <property type="component" value="Unassembled WGS sequence"/>
</dbReference>
<protein>
    <submittedName>
        <fullName evidence="4">Initiator Replication protein</fullName>
    </submittedName>
</protein>
<evidence type="ECO:0000256" key="2">
    <source>
        <dbReference type="SAM" id="MobiDB-lite"/>
    </source>
</evidence>
<sequence>MERKEDEKETYEECGSFELAPFRDSIYQANPLINVRKGMDTLQLRLFALALQAVDPWNETEFKQIKIKPAALAAALGNDKYLNVVPSIAKKMLSHTVKLPPQNPKNPKDKGGESVIFQSFRYIGDEGLIMKFGDDMKPYLLQLLDKDYGYTRITMRQIFPLSSSYAWRLVELLIQYRGFARKNGTGIIERKFTVEELRNVLDVPDGAYDRIAHFRSRVLDGPIREINKKTNYIMSYESIKEGRRIVAFLIRMDISNVPEDMTDDTKTYEASEKDYTYVKYPSQKKRTEEKPIMRPEPVQHVPSDGSLRRELERQGYHSPHMENLFGSKSEKSAAAE</sequence>
<dbReference type="SUPFAM" id="SSF46785">
    <property type="entry name" value="Winged helix' DNA-binding domain"/>
    <property type="match status" value="2"/>
</dbReference>
<evidence type="ECO:0000313" key="5">
    <source>
        <dbReference type="Proteomes" id="UP000184404"/>
    </source>
</evidence>
<accession>A0A1M4Z880</accession>
<dbReference type="AlphaFoldDB" id="A0A1M4Z880"/>
<dbReference type="GO" id="GO:0003887">
    <property type="term" value="F:DNA-directed DNA polymerase activity"/>
    <property type="evidence" value="ECO:0007669"/>
    <property type="project" value="InterPro"/>
</dbReference>
<dbReference type="STRING" id="1123243.SAMN02745190_01960"/>
<feature type="domain" description="Initiator Rep protein WH1" evidence="3">
    <location>
        <begin position="26"/>
        <end position="173"/>
    </location>
</feature>
<comment type="similarity">
    <text evidence="1">Belongs to the initiator RepB protein family.</text>
</comment>
<name>A0A1M4Z880_9FIRM</name>
<dbReference type="Gene3D" id="1.10.10.10">
    <property type="entry name" value="Winged helix-like DNA-binding domain superfamily/Winged helix DNA-binding domain"/>
    <property type="match status" value="2"/>
</dbReference>
<dbReference type="RefSeq" id="WP_072936035.1">
    <property type="nucleotide sequence ID" value="NZ_FQUG01000007.1"/>
</dbReference>